<dbReference type="UniPathway" id="UPA00124"/>
<accession>V2V794</accession>
<dbReference type="NCBIfam" id="TIGR01221">
    <property type="entry name" value="rmlC"/>
    <property type="match status" value="1"/>
</dbReference>
<comment type="similarity">
    <text evidence="7">Belongs to the dTDP-4-dehydrorhamnose 3,5-epimerase family.</text>
</comment>
<organism evidence="8 9">
    <name type="scientific">Acinetobacter tjernbergiae DSM 14971 = CIP 107465</name>
    <dbReference type="NCBI Taxonomy" id="1120928"/>
    <lineage>
        <taxon>Bacteria</taxon>
        <taxon>Pseudomonadati</taxon>
        <taxon>Pseudomonadota</taxon>
        <taxon>Gammaproteobacteria</taxon>
        <taxon>Moraxellales</taxon>
        <taxon>Moraxellaceae</taxon>
        <taxon>Acinetobacter</taxon>
    </lineage>
</organism>
<name>V2V794_9GAMM</name>
<feature type="site" description="Participates in a stacking interaction with the thymidine ring of dTDP-4-oxo-6-deoxyglucose" evidence="6">
    <location>
        <position position="142"/>
    </location>
</feature>
<dbReference type="CDD" id="cd00438">
    <property type="entry name" value="cupin_RmlC"/>
    <property type="match status" value="1"/>
</dbReference>
<keyword evidence="7" id="KW-0413">Isomerase</keyword>
<evidence type="ECO:0000256" key="3">
    <source>
        <dbReference type="ARBA" id="ARBA00012098"/>
    </source>
</evidence>
<evidence type="ECO:0000256" key="5">
    <source>
        <dbReference type="PIRSR" id="PIRSR600888-1"/>
    </source>
</evidence>
<dbReference type="Pfam" id="PF00908">
    <property type="entry name" value="dTDP_sugar_isom"/>
    <property type="match status" value="1"/>
</dbReference>
<dbReference type="PANTHER" id="PTHR21047">
    <property type="entry name" value="DTDP-6-DEOXY-D-GLUCOSE-3,5 EPIMERASE"/>
    <property type="match status" value="1"/>
</dbReference>
<dbReference type="OrthoDB" id="9800680at2"/>
<dbReference type="RefSeq" id="WP_018677756.1">
    <property type="nucleotide sequence ID" value="NZ_AYEV01000006.1"/>
</dbReference>
<dbReference type="SUPFAM" id="SSF51182">
    <property type="entry name" value="RmlC-like cupins"/>
    <property type="match status" value="1"/>
</dbReference>
<evidence type="ECO:0000256" key="7">
    <source>
        <dbReference type="RuleBase" id="RU364069"/>
    </source>
</evidence>
<dbReference type="Gene3D" id="2.60.120.10">
    <property type="entry name" value="Jelly Rolls"/>
    <property type="match status" value="1"/>
</dbReference>
<dbReference type="GO" id="GO:0019305">
    <property type="term" value="P:dTDP-rhamnose biosynthetic process"/>
    <property type="evidence" value="ECO:0007669"/>
    <property type="project" value="UniProtKB-UniRule"/>
</dbReference>
<evidence type="ECO:0000256" key="6">
    <source>
        <dbReference type="PIRSR" id="PIRSR600888-3"/>
    </source>
</evidence>
<dbReference type="Proteomes" id="UP000017404">
    <property type="component" value="Unassembled WGS sequence"/>
</dbReference>
<sequence>MNIVETKIQGLLIIEPAIFEDDRGWFMESFNQQKFEAALLDRNQPVPNFVQDNHSFSNKGVLRGLHYQIAPHAQGKLVRVVQGRAWDVAVDIRKDSSTFGQWVGVELTEQNHKQFWIPAGFAHGFIALEDNTQFLYKTTDYYSKECERSIIWNDETLAIDWKLEEGIELRLSDKDQLAELFDIFKKK</sequence>
<reference evidence="8 9" key="1">
    <citation type="submission" date="2013-10" db="EMBL/GenBank/DDBJ databases">
        <title>The Genome Sequence of Acinetobacter tjernbergiae CIP107465.</title>
        <authorList>
            <consortium name="The Broad Institute Genomics Platform"/>
            <consortium name="The Broad Institute Genome Sequencing Center for Infectious Disease"/>
            <person name="Cerqueira G."/>
            <person name="Feldgarden M."/>
            <person name="Courvalin P."/>
            <person name="Grillot-Courvalin C."/>
            <person name="Clermont D."/>
            <person name="Rocha E."/>
            <person name="Yoon E.-J."/>
            <person name="Nemec A."/>
            <person name="Young S.K."/>
            <person name="Zeng Q."/>
            <person name="Gargeya S."/>
            <person name="Fitzgerald M."/>
            <person name="Abouelleil A."/>
            <person name="Alvarado L."/>
            <person name="Berlin A.M."/>
            <person name="Chapman S.B."/>
            <person name="Gainer-Dewar J."/>
            <person name="Goldberg J."/>
            <person name="Gnerre S."/>
            <person name="Griggs A."/>
            <person name="Gujja S."/>
            <person name="Hansen M."/>
            <person name="Howarth C."/>
            <person name="Imamovic A."/>
            <person name="Ireland A."/>
            <person name="Larimer J."/>
            <person name="McCowan C."/>
            <person name="Murphy C."/>
            <person name="Pearson M."/>
            <person name="Poon T.W."/>
            <person name="Priest M."/>
            <person name="Roberts A."/>
            <person name="Saif S."/>
            <person name="Shea T."/>
            <person name="Sykes S."/>
            <person name="Wortman J."/>
            <person name="Nusbaum C."/>
            <person name="Birren B."/>
        </authorList>
    </citation>
    <scope>NUCLEOTIDE SEQUENCE [LARGE SCALE GENOMIC DNA]</scope>
    <source>
        <strain evidence="8 9">CIP 107465</strain>
    </source>
</reference>
<evidence type="ECO:0000256" key="2">
    <source>
        <dbReference type="ARBA" id="ARBA00001997"/>
    </source>
</evidence>
<comment type="caution">
    <text evidence="8">The sequence shown here is derived from an EMBL/GenBank/DDBJ whole genome shotgun (WGS) entry which is preliminary data.</text>
</comment>
<feature type="active site" description="Proton acceptor" evidence="5">
    <location>
        <position position="66"/>
    </location>
</feature>
<dbReference type="EC" id="5.1.3.13" evidence="3 7"/>
<dbReference type="STRING" id="202955.GCA_000759995_02840"/>
<dbReference type="GO" id="GO:0008830">
    <property type="term" value="F:dTDP-4-dehydrorhamnose 3,5-epimerase activity"/>
    <property type="evidence" value="ECO:0007669"/>
    <property type="project" value="UniProtKB-UniRule"/>
</dbReference>
<evidence type="ECO:0000313" key="9">
    <source>
        <dbReference type="Proteomes" id="UP000017404"/>
    </source>
</evidence>
<evidence type="ECO:0000256" key="4">
    <source>
        <dbReference type="ARBA" id="ARBA00019595"/>
    </source>
</evidence>
<feature type="active site" description="Proton donor" evidence="5">
    <location>
        <position position="136"/>
    </location>
</feature>
<keyword evidence="9" id="KW-1185">Reference proteome</keyword>
<gene>
    <name evidence="8" type="ORF">F990_00818</name>
</gene>
<dbReference type="InterPro" id="IPR011051">
    <property type="entry name" value="RmlC_Cupin_sf"/>
</dbReference>
<comment type="catalytic activity">
    <reaction evidence="1 7">
        <text>dTDP-4-dehydro-6-deoxy-alpha-D-glucose = dTDP-4-dehydro-beta-L-rhamnose</text>
        <dbReference type="Rhea" id="RHEA:16969"/>
        <dbReference type="ChEBI" id="CHEBI:57649"/>
        <dbReference type="ChEBI" id="CHEBI:62830"/>
        <dbReference type="EC" id="5.1.3.13"/>
    </reaction>
</comment>
<evidence type="ECO:0000256" key="1">
    <source>
        <dbReference type="ARBA" id="ARBA00001298"/>
    </source>
</evidence>
<dbReference type="GO" id="GO:0000271">
    <property type="term" value="P:polysaccharide biosynthetic process"/>
    <property type="evidence" value="ECO:0007669"/>
    <property type="project" value="TreeGrafter"/>
</dbReference>
<dbReference type="AlphaFoldDB" id="V2V794"/>
<dbReference type="InterPro" id="IPR000888">
    <property type="entry name" value="RmlC-like"/>
</dbReference>
<comment type="subunit">
    <text evidence="7">Homodimer.</text>
</comment>
<dbReference type="PATRIC" id="fig|1120928.5.peg.839"/>
<dbReference type="EMBL" id="AYEV01000006">
    <property type="protein sequence ID" value="ESK56746.1"/>
    <property type="molecule type" value="Genomic_DNA"/>
</dbReference>
<comment type="pathway">
    <text evidence="7">Carbohydrate biosynthesis; dTDP-L-rhamnose biosynthesis.</text>
</comment>
<dbReference type="InterPro" id="IPR014710">
    <property type="entry name" value="RmlC-like_jellyroll"/>
</dbReference>
<evidence type="ECO:0000313" key="8">
    <source>
        <dbReference type="EMBL" id="ESK56746.1"/>
    </source>
</evidence>
<dbReference type="GO" id="GO:0005829">
    <property type="term" value="C:cytosol"/>
    <property type="evidence" value="ECO:0007669"/>
    <property type="project" value="TreeGrafter"/>
</dbReference>
<proteinExistence type="inferred from homology"/>
<dbReference type="PANTHER" id="PTHR21047:SF2">
    <property type="entry name" value="THYMIDINE DIPHOSPHO-4-KETO-RHAMNOSE 3,5-EPIMERASE"/>
    <property type="match status" value="1"/>
</dbReference>
<comment type="function">
    <text evidence="2 7">Catalyzes the epimerization of the C3' and C5'positions of dTDP-6-deoxy-D-xylo-4-hexulose, forming dTDP-6-deoxy-L-lyxo-4-hexulose.</text>
</comment>
<dbReference type="eggNOG" id="COG1898">
    <property type="taxonomic scope" value="Bacteria"/>
</dbReference>
<protein>
    <recommendedName>
        <fullName evidence="4 7">dTDP-4-dehydrorhamnose 3,5-epimerase</fullName>
        <ecNumber evidence="3 7">5.1.3.13</ecNumber>
    </recommendedName>
    <alternativeName>
        <fullName evidence="7">Thymidine diphospho-4-keto-rhamnose 3,5-epimerase</fullName>
    </alternativeName>
</protein>